<accession>A0A4Q1BW69</accession>
<feature type="compositionally biased region" description="Low complexity" evidence="1">
    <location>
        <begin position="486"/>
        <end position="496"/>
    </location>
</feature>
<dbReference type="InParanoid" id="A0A4Q1BW69"/>
<protein>
    <submittedName>
        <fullName evidence="2">Uncharacterized protein</fullName>
    </submittedName>
</protein>
<feature type="region of interest" description="Disordered" evidence="1">
    <location>
        <begin position="322"/>
        <end position="424"/>
    </location>
</feature>
<feature type="compositionally biased region" description="Low complexity" evidence="1">
    <location>
        <begin position="165"/>
        <end position="181"/>
    </location>
</feature>
<evidence type="ECO:0000313" key="3">
    <source>
        <dbReference type="Proteomes" id="UP000289152"/>
    </source>
</evidence>
<keyword evidence="3" id="KW-1185">Reference proteome</keyword>
<dbReference type="AlphaFoldDB" id="A0A4Q1BW69"/>
<feature type="compositionally biased region" description="Polar residues" evidence="1">
    <location>
        <begin position="243"/>
        <end position="272"/>
    </location>
</feature>
<reference evidence="2 3" key="1">
    <citation type="submission" date="2016-06" db="EMBL/GenBank/DDBJ databases">
        <title>Evolution of pathogenesis and genome organization in the Tremellales.</title>
        <authorList>
            <person name="Cuomo C."/>
            <person name="Litvintseva A."/>
            <person name="Heitman J."/>
            <person name="Chen Y."/>
            <person name="Sun S."/>
            <person name="Springer D."/>
            <person name="Dromer F."/>
            <person name="Young S."/>
            <person name="Zeng Q."/>
            <person name="Chapman S."/>
            <person name="Gujja S."/>
            <person name="Saif S."/>
            <person name="Birren B."/>
        </authorList>
    </citation>
    <scope>NUCLEOTIDE SEQUENCE [LARGE SCALE GENOMIC DNA]</scope>
    <source>
        <strain evidence="2 3">ATCC 28783</strain>
    </source>
</reference>
<feature type="region of interest" description="Disordered" evidence="1">
    <location>
        <begin position="210"/>
        <end position="272"/>
    </location>
</feature>
<organism evidence="2 3">
    <name type="scientific">Tremella mesenterica</name>
    <name type="common">Jelly fungus</name>
    <dbReference type="NCBI Taxonomy" id="5217"/>
    <lineage>
        <taxon>Eukaryota</taxon>
        <taxon>Fungi</taxon>
        <taxon>Dikarya</taxon>
        <taxon>Basidiomycota</taxon>
        <taxon>Agaricomycotina</taxon>
        <taxon>Tremellomycetes</taxon>
        <taxon>Tremellales</taxon>
        <taxon>Tremellaceae</taxon>
        <taxon>Tremella</taxon>
    </lineage>
</organism>
<dbReference type="VEuPathDB" id="FungiDB:TREMEDRAFT_63457"/>
<sequence>MPSLTDSLANLSIQSESISQLASLNSRPAGPYTQAYLYLPDSLASGHGVTGLIRDAQEPEVRLFKFIGETDVTGAGGEKRVEKREGVVTPLKRLKRDQGDRGDVEVILRTALKLVDDYRPMPRARAHIANLLETHQKQQDRILQLESQIQHLNNPSIKPSPPLKPKISLSPSSKITPSSPNVKLSPDEAIKAEEESLKTLESSLQILRRQTIQNTSPHSSKINTVSPQSTKKQISPRSEKKSTSPQISKMKSISTPAKTPLPNITNSLVNGTTPHRHLGTINRFSPLKLLGTPRAGVGPSGLGVNEDKSIFGKRLSRSVSKMRPVPLDVPLPPPSIDVHKEKQGEEEEDGEEGDVTIRLSSSTNLLQSPTVTGDTTPKKDQMLGKAQDGLLSSKDATPRKDVTPSKKITPRRSDVSSSSIRSPMGTRVEGVNVTLENVRIAVAKIWETLSELMRTGRDNPSRTIPDTVKHLHYLSMADPAPPPSPSSASTSTLSSTIVPPQPKPNPIKSQDILIAHLCLLLLRSASPGNPDGGMAMNDVKDRLAAVVKARGWDDAAGQATKVVYAAVGRRTVKIDRRGGGGGRIKFAD</sequence>
<proteinExistence type="predicted"/>
<gene>
    <name evidence="2" type="ORF">M231_00401</name>
</gene>
<evidence type="ECO:0000313" key="2">
    <source>
        <dbReference type="EMBL" id="RXK42411.1"/>
    </source>
</evidence>
<feature type="compositionally biased region" description="Polar residues" evidence="1">
    <location>
        <begin position="358"/>
        <end position="375"/>
    </location>
</feature>
<dbReference type="EMBL" id="SDIL01000002">
    <property type="protein sequence ID" value="RXK42411.1"/>
    <property type="molecule type" value="Genomic_DNA"/>
</dbReference>
<feature type="compositionally biased region" description="Polar residues" evidence="1">
    <location>
        <begin position="210"/>
        <end position="236"/>
    </location>
</feature>
<dbReference type="OrthoDB" id="3262547at2759"/>
<dbReference type="VEuPathDB" id="FungiDB:TREMEDRAFT_57270"/>
<dbReference type="Proteomes" id="UP000289152">
    <property type="component" value="Unassembled WGS sequence"/>
</dbReference>
<feature type="region of interest" description="Disordered" evidence="1">
    <location>
        <begin position="152"/>
        <end position="185"/>
    </location>
</feature>
<comment type="caution">
    <text evidence="2">The sequence shown here is derived from an EMBL/GenBank/DDBJ whole genome shotgun (WGS) entry which is preliminary data.</text>
</comment>
<feature type="region of interest" description="Disordered" evidence="1">
    <location>
        <begin position="475"/>
        <end position="505"/>
    </location>
</feature>
<evidence type="ECO:0000256" key="1">
    <source>
        <dbReference type="SAM" id="MobiDB-lite"/>
    </source>
</evidence>
<feature type="compositionally biased region" description="Acidic residues" evidence="1">
    <location>
        <begin position="344"/>
        <end position="354"/>
    </location>
</feature>
<name>A0A4Q1BW69_TREME</name>